<reference evidence="11" key="1">
    <citation type="journal article" date="2012" name="Stand. Genomic Sci.">
        <title>Genome sequence of the Antarctic rhodopsins-containing flavobacterium Gillisia limnaea type strain (R-8282(T)).</title>
        <authorList>
            <person name="Riedel T."/>
            <person name="Held B."/>
            <person name="Nolan M."/>
            <person name="Lucas S."/>
            <person name="Lapidus A."/>
            <person name="Tice H."/>
            <person name="Del Rio T.G."/>
            <person name="Cheng J.F."/>
            <person name="Han C."/>
            <person name="Tapia R."/>
            <person name="Goodwin L.A."/>
            <person name="Pitluck S."/>
            <person name="Liolios K."/>
            <person name="Mavromatis K."/>
            <person name="Pagani I."/>
            <person name="Ivanova N."/>
            <person name="Mikhailova N."/>
            <person name="Pati A."/>
            <person name="Chen A."/>
            <person name="Palaniappan K."/>
            <person name="Land M."/>
            <person name="Rohde M."/>
            <person name="Tindall B.J."/>
            <person name="Detter J.C."/>
            <person name="Goker M."/>
            <person name="Bristow J."/>
            <person name="Eisen J.A."/>
            <person name="Markowitz V."/>
            <person name="Hugenholtz P."/>
            <person name="Kyrpides N.C."/>
            <person name="Klenk H.P."/>
            <person name="Woyke T."/>
        </authorList>
    </citation>
    <scope>NUCLEOTIDE SEQUENCE [LARGE SCALE GENOMIC DNA]</scope>
    <source>
        <strain evidence="11">DSM 15749 / LMG 21470 / R-8282</strain>
    </source>
</reference>
<feature type="domain" description="PhoU" evidence="9">
    <location>
        <begin position="17"/>
        <end position="102"/>
    </location>
</feature>
<dbReference type="STRING" id="865937.Gilli_2770"/>
<keyword evidence="6 8" id="KW-0592">Phosphate transport</keyword>
<gene>
    <name evidence="10" type="ORF">Gilli_2770</name>
</gene>
<evidence type="ECO:0000256" key="8">
    <source>
        <dbReference type="PIRNR" id="PIRNR003107"/>
    </source>
</evidence>
<keyword evidence="11" id="KW-1185">Reference proteome</keyword>
<evidence type="ECO:0000256" key="2">
    <source>
        <dbReference type="ARBA" id="ARBA00008107"/>
    </source>
</evidence>
<dbReference type="GO" id="GO:0005737">
    <property type="term" value="C:cytoplasm"/>
    <property type="evidence" value="ECO:0007669"/>
    <property type="project" value="UniProtKB-SubCell"/>
</dbReference>
<comment type="function">
    <text evidence="7 8">Plays a role in the regulation of phosphate uptake.</text>
</comment>
<evidence type="ECO:0000256" key="3">
    <source>
        <dbReference type="ARBA" id="ARBA00011738"/>
    </source>
</evidence>
<dbReference type="GO" id="GO:0045936">
    <property type="term" value="P:negative regulation of phosphate metabolic process"/>
    <property type="evidence" value="ECO:0007669"/>
    <property type="project" value="InterPro"/>
</dbReference>
<dbReference type="InterPro" id="IPR026022">
    <property type="entry name" value="PhoU_dom"/>
</dbReference>
<evidence type="ECO:0000313" key="10">
    <source>
        <dbReference type="EMBL" id="EHQ03383.1"/>
    </source>
</evidence>
<evidence type="ECO:0000259" key="9">
    <source>
        <dbReference type="Pfam" id="PF01895"/>
    </source>
</evidence>
<evidence type="ECO:0000256" key="6">
    <source>
        <dbReference type="ARBA" id="ARBA00022592"/>
    </source>
</evidence>
<accession>H2BZ38</accession>
<comment type="subcellular location">
    <subcellularLocation>
        <location evidence="1 8">Cytoplasm</location>
    </subcellularLocation>
</comment>
<name>H2BZ38_GILLR</name>
<keyword evidence="4 8" id="KW-0813">Transport</keyword>
<dbReference type="Gene3D" id="1.20.58.220">
    <property type="entry name" value="Phosphate transport system protein phou homolog 2, domain 2"/>
    <property type="match status" value="2"/>
</dbReference>
<dbReference type="OrthoDB" id="9814256at2"/>
<protein>
    <recommendedName>
        <fullName evidence="8">Phosphate-specific transport system accessory protein PhoU</fullName>
    </recommendedName>
</protein>
<dbReference type="FunFam" id="1.20.58.220:FF:000004">
    <property type="entry name" value="Phosphate-specific transport system accessory protein PhoU"/>
    <property type="match status" value="1"/>
</dbReference>
<evidence type="ECO:0000313" key="11">
    <source>
        <dbReference type="Proteomes" id="UP000003844"/>
    </source>
</evidence>
<dbReference type="GO" id="GO:0030643">
    <property type="term" value="P:intracellular phosphate ion homeostasis"/>
    <property type="evidence" value="ECO:0007669"/>
    <property type="project" value="InterPro"/>
</dbReference>
<dbReference type="GO" id="GO:0006817">
    <property type="term" value="P:phosphate ion transport"/>
    <property type="evidence" value="ECO:0007669"/>
    <property type="project" value="UniProtKB-KW"/>
</dbReference>
<comment type="subunit">
    <text evidence="3 8">Homodimer.</text>
</comment>
<dbReference type="InterPro" id="IPR038078">
    <property type="entry name" value="PhoU-like_sf"/>
</dbReference>
<dbReference type="PANTHER" id="PTHR42930">
    <property type="entry name" value="PHOSPHATE-SPECIFIC TRANSPORT SYSTEM ACCESSORY PROTEIN PHOU"/>
    <property type="match status" value="1"/>
</dbReference>
<dbReference type="HOGENOM" id="CLU_078518_2_1_10"/>
<dbReference type="SUPFAM" id="SSF109755">
    <property type="entry name" value="PhoU-like"/>
    <property type="match status" value="1"/>
</dbReference>
<organism evidence="10 11">
    <name type="scientific">Gillisia limnaea (strain DSM 15749 / LMG 21470 / R-8282)</name>
    <dbReference type="NCBI Taxonomy" id="865937"/>
    <lineage>
        <taxon>Bacteria</taxon>
        <taxon>Pseudomonadati</taxon>
        <taxon>Bacteroidota</taxon>
        <taxon>Flavobacteriia</taxon>
        <taxon>Flavobacteriales</taxon>
        <taxon>Flavobacteriaceae</taxon>
        <taxon>Gillisia</taxon>
    </lineage>
</organism>
<dbReference type="AlphaFoldDB" id="H2BZ38"/>
<evidence type="ECO:0000256" key="1">
    <source>
        <dbReference type="ARBA" id="ARBA00004496"/>
    </source>
</evidence>
<evidence type="ECO:0000256" key="7">
    <source>
        <dbReference type="ARBA" id="ARBA00056181"/>
    </source>
</evidence>
<evidence type="ECO:0000256" key="5">
    <source>
        <dbReference type="ARBA" id="ARBA00022490"/>
    </source>
</evidence>
<comment type="similarity">
    <text evidence="2 8">Belongs to the PhoU family.</text>
</comment>
<dbReference type="NCBIfam" id="TIGR02135">
    <property type="entry name" value="phoU_full"/>
    <property type="match status" value="1"/>
</dbReference>
<dbReference type="Pfam" id="PF01895">
    <property type="entry name" value="PhoU"/>
    <property type="match status" value="2"/>
</dbReference>
<dbReference type="RefSeq" id="WP_006989689.1">
    <property type="nucleotide sequence ID" value="NZ_JH594606.1"/>
</dbReference>
<dbReference type="PIRSF" id="PIRSF003107">
    <property type="entry name" value="PhoU"/>
    <property type="match status" value="1"/>
</dbReference>
<dbReference type="EMBL" id="JH594606">
    <property type="protein sequence ID" value="EHQ03383.1"/>
    <property type="molecule type" value="Genomic_DNA"/>
</dbReference>
<sequence length="228" mass="26573">MISLDQHREALNQSGVEMLSLCRKQLENARDAFFTHDSDLAEEVIRTENRVNALDLKIDRDCERFIALHNPVASDLRFVLALRKINFDLERVGDHAYGISKYIIEVDTPIEDRLLEIMRVEEMFESALSMLDDITDAYIEADAKLARKVFKKDKVLNKINMKSFKIISTEVRINPESIDQFLLLFSVIKKLERIGDLVTNIAEEIIFFREAEVVKHRKKKTFKRGKEE</sequence>
<keyword evidence="5 8" id="KW-0963">Cytoplasm</keyword>
<dbReference type="InterPro" id="IPR028366">
    <property type="entry name" value="PhoU"/>
</dbReference>
<proteinExistence type="inferred from homology"/>
<dbReference type="Proteomes" id="UP000003844">
    <property type="component" value="Unassembled WGS sequence"/>
</dbReference>
<evidence type="ECO:0000256" key="4">
    <source>
        <dbReference type="ARBA" id="ARBA00022448"/>
    </source>
</evidence>
<dbReference type="PANTHER" id="PTHR42930:SF3">
    <property type="entry name" value="PHOSPHATE-SPECIFIC TRANSPORT SYSTEM ACCESSORY PROTEIN PHOU"/>
    <property type="match status" value="1"/>
</dbReference>
<feature type="domain" description="PhoU" evidence="9">
    <location>
        <begin position="120"/>
        <end position="205"/>
    </location>
</feature>
<dbReference type="eggNOG" id="COG0704">
    <property type="taxonomic scope" value="Bacteria"/>
</dbReference>